<feature type="region of interest" description="Disordered" evidence="1">
    <location>
        <begin position="116"/>
        <end position="160"/>
    </location>
</feature>
<feature type="compositionally biased region" description="Low complexity" evidence="1">
    <location>
        <begin position="22"/>
        <end position="32"/>
    </location>
</feature>
<sequence>MRPAGAGAARRWNEDAQRWEYPAGSAGPSVAPSAPPVPPAPLPPDGPAGGSGPARPAAPPGVPPVFAPAAPPPGPPGAGGTGGRRRLLRVAVPVLVAGALAGAAVGWRLVGDDGPPAGAAPATTPAAEPGTTDDPATGPGPAGTPGESPSQDGTAVPDGYRLAEDPAGFTLAVPEDWTREERDNGVFYTPGDDSSLIQVFEVTEPGITPLESLEAASEHLESQPGYEEISLSGTGPPEGASDAVGADAAELVYAYDSEELGFRKQVVDCVFTADDGTMYAVLVAGPADEWPVQEEQLAVALDHFAVS</sequence>
<dbReference type="RefSeq" id="WP_359276279.1">
    <property type="nucleotide sequence ID" value="NZ_JBEZNA010000076.1"/>
</dbReference>
<feature type="compositionally biased region" description="Pro residues" evidence="1">
    <location>
        <begin position="56"/>
        <end position="76"/>
    </location>
</feature>
<reference evidence="2 3" key="1">
    <citation type="submission" date="2024-06" db="EMBL/GenBank/DDBJ databases">
        <title>The Natural Products Discovery Center: Release of the First 8490 Sequenced Strains for Exploring Actinobacteria Biosynthetic Diversity.</title>
        <authorList>
            <person name="Kalkreuter E."/>
            <person name="Kautsar S.A."/>
            <person name="Yang D."/>
            <person name="Bader C.D."/>
            <person name="Teijaro C.N."/>
            <person name="Fluegel L."/>
            <person name="Davis C.M."/>
            <person name="Simpson J.R."/>
            <person name="Lauterbach L."/>
            <person name="Steele A.D."/>
            <person name="Gui C."/>
            <person name="Meng S."/>
            <person name="Li G."/>
            <person name="Viehrig K."/>
            <person name="Ye F."/>
            <person name="Su P."/>
            <person name="Kiefer A.F."/>
            <person name="Nichols A."/>
            <person name="Cepeda A.J."/>
            <person name="Yan W."/>
            <person name="Fan B."/>
            <person name="Jiang Y."/>
            <person name="Adhikari A."/>
            <person name="Zheng C.-J."/>
            <person name="Schuster L."/>
            <person name="Cowan T.M."/>
            <person name="Smanski M.J."/>
            <person name="Chevrette M.G."/>
            <person name="De Carvalho L.P.S."/>
            <person name="Shen B."/>
        </authorList>
    </citation>
    <scope>NUCLEOTIDE SEQUENCE [LARGE SCALE GENOMIC DNA]</scope>
    <source>
        <strain evidence="2 3">NPDC048117</strain>
    </source>
</reference>
<protein>
    <submittedName>
        <fullName evidence="2">Serine/arginine repetitive matrix protein 2</fullName>
    </submittedName>
</protein>
<dbReference type="Proteomes" id="UP001551584">
    <property type="component" value="Unassembled WGS sequence"/>
</dbReference>
<dbReference type="Gene3D" id="3.40.1000.10">
    <property type="entry name" value="Mog1/PsbP, alpha/beta/alpha sandwich"/>
    <property type="match status" value="1"/>
</dbReference>
<accession>A0ABV3EW95</accession>
<dbReference type="EMBL" id="JBEZNA010000076">
    <property type="protein sequence ID" value="MEU9580485.1"/>
    <property type="molecule type" value="Genomic_DNA"/>
</dbReference>
<evidence type="ECO:0000256" key="1">
    <source>
        <dbReference type="SAM" id="MobiDB-lite"/>
    </source>
</evidence>
<feature type="region of interest" description="Disordered" evidence="1">
    <location>
        <begin position="1"/>
        <end position="84"/>
    </location>
</feature>
<evidence type="ECO:0000313" key="3">
    <source>
        <dbReference type="Proteomes" id="UP001551584"/>
    </source>
</evidence>
<comment type="caution">
    <text evidence="2">The sequence shown here is derived from an EMBL/GenBank/DDBJ whole genome shotgun (WGS) entry which is preliminary data.</text>
</comment>
<proteinExistence type="predicted"/>
<name>A0ABV3EW95_9ACTN</name>
<keyword evidence="3" id="KW-1185">Reference proteome</keyword>
<feature type="compositionally biased region" description="Low complexity" evidence="1">
    <location>
        <begin position="116"/>
        <end position="139"/>
    </location>
</feature>
<feature type="compositionally biased region" description="Pro residues" evidence="1">
    <location>
        <begin position="33"/>
        <end position="46"/>
    </location>
</feature>
<evidence type="ECO:0000313" key="2">
    <source>
        <dbReference type="EMBL" id="MEU9580485.1"/>
    </source>
</evidence>
<gene>
    <name evidence="2" type="ORF">AB0D95_25025</name>
</gene>
<organism evidence="2 3">
    <name type="scientific">Streptomyces chilikensis</name>
    <dbReference type="NCBI Taxonomy" id="1194079"/>
    <lineage>
        <taxon>Bacteria</taxon>
        <taxon>Bacillati</taxon>
        <taxon>Actinomycetota</taxon>
        <taxon>Actinomycetes</taxon>
        <taxon>Kitasatosporales</taxon>
        <taxon>Streptomycetaceae</taxon>
        <taxon>Streptomyces</taxon>
    </lineage>
</organism>